<dbReference type="Pfam" id="PF00932">
    <property type="entry name" value="LTD"/>
    <property type="match status" value="1"/>
</dbReference>
<organism evidence="2 3">
    <name type="scientific">Albibacterium bauzanense</name>
    <dbReference type="NCBI Taxonomy" id="653929"/>
    <lineage>
        <taxon>Bacteria</taxon>
        <taxon>Pseudomonadati</taxon>
        <taxon>Bacteroidota</taxon>
        <taxon>Sphingobacteriia</taxon>
        <taxon>Sphingobacteriales</taxon>
        <taxon>Sphingobacteriaceae</taxon>
        <taxon>Albibacterium</taxon>
    </lineage>
</organism>
<evidence type="ECO:0000313" key="2">
    <source>
        <dbReference type="EMBL" id="TCK82756.1"/>
    </source>
</evidence>
<evidence type="ECO:0000313" key="3">
    <source>
        <dbReference type="Proteomes" id="UP000294616"/>
    </source>
</evidence>
<name>A0A4R1LTU9_9SPHI</name>
<keyword evidence="3" id="KW-1185">Reference proteome</keyword>
<proteinExistence type="predicted"/>
<dbReference type="AlphaFoldDB" id="A0A4R1LTU9"/>
<protein>
    <submittedName>
        <fullName evidence="2">FlgD-like protein</fullName>
    </submittedName>
</protein>
<dbReference type="EMBL" id="SMGO01000002">
    <property type="protein sequence ID" value="TCK82756.1"/>
    <property type="molecule type" value="Genomic_DNA"/>
</dbReference>
<dbReference type="RefSeq" id="WP_132222857.1">
    <property type="nucleotide sequence ID" value="NZ_SMGO01000002.1"/>
</dbReference>
<gene>
    <name evidence="2" type="ORF">C8N28_1341</name>
</gene>
<dbReference type="Gene3D" id="2.60.40.4070">
    <property type="match status" value="1"/>
</dbReference>
<evidence type="ECO:0000259" key="1">
    <source>
        <dbReference type="Pfam" id="PF00932"/>
    </source>
</evidence>
<reference evidence="2 3" key="1">
    <citation type="submission" date="2019-03" db="EMBL/GenBank/DDBJ databases">
        <title>Genomic Encyclopedia of Archaeal and Bacterial Type Strains, Phase II (KMG-II): from individual species to whole genera.</title>
        <authorList>
            <person name="Goeker M."/>
        </authorList>
    </citation>
    <scope>NUCLEOTIDE SEQUENCE [LARGE SCALE GENOMIC DNA]</scope>
    <source>
        <strain evidence="2 3">DSM 22554</strain>
    </source>
</reference>
<dbReference type="InterPro" id="IPR001322">
    <property type="entry name" value="Lamin_tail_dom"/>
</dbReference>
<accession>A0A4R1LTU9</accession>
<feature type="domain" description="LTD" evidence="1">
    <location>
        <begin position="35"/>
        <end position="151"/>
    </location>
</feature>
<dbReference type="Proteomes" id="UP000294616">
    <property type="component" value="Unassembled WGS sequence"/>
</dbReference>
<dbReference type="OrthoDB" id="9758406at2"/>
<dbReference type="PROSITE" id="PS51257">
    <property type="entry name" value="PROKAR_LIPOPROTEIN"/>
    <property type="match status" value="1"/>
</dbReference>
<sequence length="310" mass="34159">MAKALFLLSFLILLSGCNKDKLNTDLPQADKPAEFAKVLISEILADPKKDGVEFVEIYNNSTETVDLSSLQLASVNASGKRSKLHPVANSNTYISPFSYKLLSKNSEKVQAQYLHQSKNTFHNMPSFPVLTNTQGAVILFMNEAAIDSFHYTLAMHSPFIKNAKGVSLERVNFHIPGHIKGNFLSAAASNGYATPGYQNSQSENKETIPKTVFLSEQVLNPARNKTLTINILLPTGGKMANIHIYNAKGVGVRNLAKNQLLGTKEQFEWDGKGDKAQALSTGIYYIYAEIFDSNGFLKTYKESCILANKI</sequence>
<comment type="caution">
    <text evidence="2">The sequence shown here is derived from an EMBL/GenBank/DDBJ whole genome shotgun (WGS) entry which is preliminary data.</text>
</comment>